<feature type="region of interest" description="Disordered" evidence="7">
    <location>
        <begin position="87"/>
        <end position="184"/>
    </location>
</feature>
<dbReference type="Gene3D" id="4.10.1000.10">
    <property type="entry name" value="Zinc finger, CCCH-type"/>
    <property type="match status" value="1"/>
</dbReference>
<dbReference type="FunFam" id="4.10.1000.10:FF:000001">
    <property type="entry name" value="zinc finger CCCH domain-containing protein 15-like"/>
    <property type="match status" value="1"/>
</dbReference>
<evidence type="ECO:0000256" key="6">
    <source>
        <dbReference type="SAM" id="Coils"/>
    </source>
</evidence>
<feature type="compositionally biased region" description="Basic and acidic residues" evidence="7">
    <location>
        <begin position="87"/>
        <end position="101"/>
    </location>
</feature>
<evidence type="ECO:0000256" key="3">
    <source>
        <dbReference type="ARBA" id="ARBA00022771"/>
    </source>
</evidence>
<dbReference type="Proteomes" id="UP000822688">
    <property type="component" value="Chromosome 4"/>
</dbReference>
<evidence type="ECO:0000256" key="7">
    <source>
        <dbReference type="SAM" id="MobiDB-lite"/>
    </source>
</evidence>
<name>A0A8T0IBD2_CERPU</name>
<evidence type="ECO:0000256" key="2">
    <source>
        <dbReference type="ARBA" id="ARBA00022737"/>
    </source>
</evidence>
<feature type="zinc finger region" description="C3H1-type" evidence="5">
    <location>
        <begin position="3"/>
        <end position="31"/>
    </location>
</feature>
<protein>
    <recommendedName>
        <fullName evidence="8">C3H1-type domain-containing protein</fullName>
    </recommendedName>
</protein>
<keyword evidence="2" id="KW-0677">Repeat</keyword>
<proteinExistence type="predicted"/>
<dbReference type="SUPFAM" id="SSF90229">
    <property type="entry name" value="CCCH zinc finger"/>
    <property type="match status" value="1"/>
</dbReference>
<feature type="compositionally biased region" description="Basic and acidic residues" evidence="7">
    <location>
        <begin position="118"/>
        <end position="145"/>
    </location>
</feature>
<dbReference type="PROSITE" id="PS50103">
    <property type="entry name" value="ZF_C3H1"/>
    <property type="match status" value="1"/>
</dbReference>
<organism evidence="9 10">
    <name type="scientific">Ceratodon purpureus</name>
    <name type="common">Fire moss</name>
    <name type="synonym">Dicranum purpureum</name>
    <dbReference type="NCBI Taxonomy" id="3225"/>
    <lineage>
        <taxon>Eukaryota</taxon>
        <taxon>Viridiplantae</taxon>
        <taxon>Streptophyta</taxon>
        <taxon>Embryophyta</taxon>
        <taxon>Bryophyta</taxon>
        <taxon>Bryophytina</taxon>
        <taxon>Bryopsida</taxon>
        <taxon>Dicranidae</taxon>
        <taxon>Pseudoditrichales</taxon>
        <taxon>Ditrichaceae</taxon>
        <taxon>Ceratodon</taxon>
    </lineage>
</organism>
<feature type="domain" description="C3H1-type" evidence="8">
    <location>
        <begin position="3"/>
        <end position="31"/>
    </location>
</feature>
<accession>A0A8T0IBD2</accession>
<dbReference type="AlphaFoldDB" id="A0A8T0IBD2"/>
<evidence type="ECO:0000259" key="8">
    <source>
        <dbReference type="PROSITE" id="PS50103"/>
    </source>
</evidence>
<keyword evidence="10" id="KW-1185">Reference proteome</keyword>
<evidence type="ECO:0000313" key="9">
    <source>
        <dbReference type="EMBL" id="KAG0580249.1"/>
    </source>
</evidence>
<keyword evidence="4 5" id="KW-0862">Zinc</keyword>
<dbReference type="SMART" id="SM00356">
    <property type="entry name" value="ZnF_C3H1"/>
    <property type="match status" value="1"/>
</dbReference>
<dbReference type="InterPro" id="IPR000571">
    <property type="entry name" value="Znf_CCCH"/>
</dbReference>
<comment type="caution">
    <text evidence="9">The sequence shown here is derived from an EMBL/GenBank/DDBJ whole genome shotgun (WGS) entry which is preliminary data.</text>
</comment>
<evidence type="ECO:0000256" key="5">
    <source>
        <dbReference type="PROSITE-ProRule" id="PRU00723"/>
    </source>
</evidence>
<gene>
    <name evidence="9" type="ORF">KC19_4G159900</name>
</gene>
<keyword evidence="3 5" id="KW-0863">Zinc-finger</keyword>
<dbReference type="InterPro" id="IPR036855">
    <property type="entry name" value="Znf_CCCH_sf"/>
</dbReference>
<evidence type="ECO:0000256" key="4">
    <source>
        <dbReference type="ARBA" id="ARBA00022833"/>
    </source>
</evidence>
<evidence type="ECO:0000256" key="1">
    <source>
        <dbReference type="ARBA" id="ARBA00022723"/>
    </source>
</evidence>
<dbReference type="Pfam" id="PF00642">
    <property type="entry name" value="zf-CCCH"/>
    <property type="match status" value="1"/>
</dbReference>
<sequence>MSLYKTKLCRHWERSGFCKMGESCGFAHGDHELGTINYGNQLMTTYGNIGFLPHGNIGFPPHDNIGFPPHGMYTNNIQYFPMDSMKEPKKARDGKYKKDESVSNQIQINPKDHKRILKPFEEKSKKELEDGEFEEPKPSQKHQEEDISNTIPLPKRRKLNDDKVNESEEVSLKSPSSTCNELKNDKNDEVIDGCEKSSIAIVESFGSINEENQGDSHLKNNLLISPGDQGSNTNNDEGPLTSLELNIKSHDPKVETELKDCDHCQDLIACLKKSTVDIAALKEESAALKDRLKKTQEESAALKNLLEDVCRGYNEMKAAKLSLKGSIKAVEPFRIRNRRDIARS</sequence>
<feature type="coiled-coil region" evidence="6">
    <location>
        <begin position="271"/>
        <end position="305"/>
    </location>
</feature>
<dbReference type="EMBL" id="CM026424">
    <property type="protein sequence ID" value="KAG0580249.1"/>
    <property type="molecule type" value="Genomic_DNA"/>
</dbReference>
<keyword evidence="1 5" id="KW-0479">Metal-binding</keyword>
<keyword evidence="6" id="KW-0175">Coiled coil</keyword>
<dbReference type="GO" id="GO:0008270">
    <property type="term" value="F:zinc ion binding"/>
    <property type="evidence" value="ECO:0007669"/>
    <property type="project" value="UniProtKB-KW"/>
</dbReference>
<evidence type="ECO:0000313" key="10">
    <source>
        <dbReference type="Proteomes" id="UP000822688"/>
    </source>
</evidence>
<reference evidence="9" key="1">
    <citation type="submission" date="2020-06" db="EMBL/GenBank/DDBJ databases">
        <title>WGS assembly of Ceratodon purpureus strain R40.</title>
        <authorList>
            <person name="Carey S.B."/>
            <person name="Jenkins J."/>
            <person name="Shu S."/>
            <person name="Lovell J.T."/>
            <person name="Sreedasyam A."/>
            <person name="Maumus F."/>
            <person name="Tiley G.P."/>
            <person name="Fernandez-Pozo N."/>
            <person name="Barry K."/>
            <person name="Chen C."/>
            <person name="Wang M."/>
            <person name="Lipzen A."/>
            <person name="Daum C."/>
            <person name="Saski C.A."/>
            <person name="Payton A.C."/>
            <person name="Mcbreen J.C."/>
            <person name="Conrad R.E."/>
            <person name="Kollar L.M."/>
            <person name="Olsson S."/>
            <person name="Huttunen S."/>
            <person name="Landis J.B."/>
            <person name="Wickett N.J."/>
            <person name="Johnson M.G."/>
            <person name="Rensing S.A."/>
            <person name="Grimwood J."/>
            <person name="Schmutz J."/>
            <person name="Mcdaniel S.F."/>
        </authorList>
    </citation>
    <scope>NUCLEOTIDE SEQUENCE</scope>
    <source>
        <strain evidence="9">R40</strain>
    </source>
</reference>